<keyword evidence="5" id="KW-1185">Reference proteome</keyword>
<evidence type="ECO:0000313" key="4">
    <source>
        <dbReference type="EMBL" id="WIV19398.1"/>
    </source>
</evidence>
<dbReference type="SUPFAM" id="SSF46689">
    <property type="entry name" value="Homeodomain-like"/>
    <property type="match status" value="1"/>
</dbReference>
<accession>A0ABY8X313</accession>
<dbReference type="Gene3D" id="1.10.357.10">
    <property type="entry name" value="Tetracycline Repressor, domain 2"/>
    <property type="match status" value="1"/>
</dbReference>
<gene>
    <name evidence="4" type="ORF">QPK24_01055</name>
</gene>
<organism evidence="4 5">
    <name type="scientific">Paenibacillus polygoni</name>
    <dbReference type="NCBI Taxonomy" id="3050112"/>
    <lineage>
        <taxon>Bacteria</taxon>
        <taxon>Bacillati</taxon>
        <taxon>Bacillota</taxon>
        <taxon>Bacilli</taxon>
        <taxon>Bacillales</taxon>
        <taxon>Paenibacillaceae</taxon>
        <taxon>Paenibacillus</taxon>
    </lineage>
</organism>
<keyword evidence="1 2" id="KW-0238">DNA-binding</keyword>
<protein>
    <submittedName>
        <fullName evidence="4">TetR/AcrR family transcriptional regulator</fullName>
    </submittedName>
</protein>
<sequence>MVGIKGNRRVVYTKKAIKDSILTLLEEKEIHQITVTDICKRADVNRGTFYAHYKDPHDLLQTMEDELFHKIVKYIDETPVNEYSDSLLLNVLELISENRALCKILFCRQRDNKLLDKLIVIASKADLEQISEEFSKSYSHYYMRYIVCGCIAIVQTWLENDLPESPSEIVKIINSVSTINYNDLTQAEITLK</sequence>
<dbReference type="EMBL" id="CP127162">
    <property type="protein sequence ID" value="WIV19398.1"/>
    <property type="molecule type" value="Genomic_DNA"/>
</dbReference>
<dbReference type="RefSeq" id="WP_285745463.1">
    <property type="nucleotide sequence ID" value="NZ_CP127162.1"/>
</dbReference>
<dbReference type="PANTHER" id="PTHR43479">
    <property type="entry name" value="ACREF/ENVCD OPERON REPRESSOR-RELATED"/>
    <property type="match status" value="1"/>
</dbReference>
<evidence type="ECO:0000256" key="2">
    <source>
        <dbReference type="PROSITE-ProRule" id="PRU00335"/>
    </source>
</evidence>
<proteinExistence type="predicted"/>
<dbReference type="Pfam" id="PF00440">
    <property type="entry name" value="TetR_N"/>
    <property type="match status" value="1"/>
</dbReference>
<name>A0ABY8X313_9BACL</name>
<evidence type="ECO:0000313" key="5">
    <source>
        <dbReference type="Proteomes" id="UP001236415"/>
    </source>
</evidence>
<evidence type="ECO:0000256" key="1">
    <source>
        <dbReference type="ARBA" id="ARBA00023125"/>
    </source>
</evidence>
<dbReference type="InterPro" id="IPR009057">
    <property type="entry name" value="Homeodomain-like_sf"/>
</dbReference>
<dbReference type="InterPro" id="IPR001647">
    <property type="entry name" value="HTH_TetR"/>
</dbReference>
<feature type="DNA-binding region" description="H-T-H motif" evidence="2">
    <location>
        <begin position="34"/>
        <end position="53"/>
    </location>
</feature>
<dbReference type="InterPro" id="IPR039532">
    <property type="entry name" value="TetR_C_Firmicutes"/>
</dbReference>
<dbReference type="PANTHER" id="PTHR43479:SF7">
    <property type="entry name" value="TETR-FAMILY TRANSCRIPTIONAL REGULATOR"/>
    <property type="match status" value="1"/>
</dbReference>
<reference evidence="4 5" key="1">
    <citation type="submission" date="2023-06" db="EMBL/GenBank/DDBJ databases">
        <title>Paenibacillus polygonum sp. nov., an endophytic bacterium, isolated from Polygonum lapathifolium L. in Nanji Wetland National Nature Reserve, South of Poyang Lake, Jiangxi Province, China.</title>
        <authorList>
            <person name="Yu Z."/>
        </authorList>
    </citation>
    <scope>NUCLEOTIDE SEQUENCE [LARGE SCALE GENOMIC DNA]</scope>
    <source>
        <strain evidence="4 5">C31</strain>
    </source>
</reference>
<dbReference type="Proteomes" id="UP001236415">
    <property type="component" value="Chromosome"/>
</dbReference>
<dbReference type="InterPro" id="IPR050624">
    <property type="entry name" value="HTH-type_Tx_Regulator"/>
</dbReference>
<dbReference type="PROSITE" id="PS50977">
    <property type="entry name" value="HTH_TETR_2"/>
    <property type="match status" value="1"/>
</dbReference>
<feature type="domain" description="HTH tetR-type" evidence="3">
    <location>
        <begin position="11"/>
        <end position="71"/>
    </location>
</feature>
<dbReference type="Pfam" id="PF14278">
    <property type="entry name" value="TetR_C_8"/>
    <property type="match status" value="1"/>
</dbReference>
<evidence type="ECO:0000259" key="3">
    <source>
        <dbReference type="PROSITE" id="PS50977"/>
    </source>
</evidence>